<dbReference type="OrthoDB" id="7426809at2"/>
<keyword evidence="1" id="KW-0732">Signal</keyword>
<evidence type="ECO:0000313" key="3">
    <source>
        <dbReference type="Proteomes" id="UP000268844"/>
    </source>
</evidence>
<dbReference type="Proteomes" id="UP000268844">
    <property type="component" value="Unassembled WGS sequence"/>
</dbReference>
<feature type="chain" id="PRO_5018756435" evidence="1">
    <location>
        <begin position="24"/>
        <end position="145"/>
    </location>
</feature>
<dbReference type="RefSeq" id="WP_126151114.1">
    <property type="nucleotide sequence ID" value="NZ_JBHTMH010000005.1"/>
</dbReference>
<dbReference type="AlphaFoldDB" id="A0A3S4CES7"/>
<feature type="signal peptide" evidence="1">
    <location>
        <begin position="1"/>
        <end position="23"/>
    </location>
</feature>
<name>A0A3S4CES7_9HYPH</name>
<proteinExistence type="predicted"/>
<protein>
    <submittedName>
        <fullName evidence="2">Uncharacterized protein</fullName>
    </submittedName>
</protein>
<sequence length="145" mass="15501">MKSSAAFAVAFASLALFSIPAQAAPKFSFGTDNGEYANDGECDDPRFEGKGMTRTFLLSDDILNDATDCRAAYEAGTIRLRGIDDNGVPDFGDDKGEYANDGECDDMRFTGEGMTATPLLEEDIMHDATDCGTAYAAGKLQLILK</sequence>
<organism evidence="2 3">
    <name type="scientific">Devosia equisanguinis</name>
    <dbReference type="NCBI Taxonomy" id="2490941"/>
    <lineage>
        <taxon>Bacteria</taxon>
        <taxon>Pseudomonadati</taxon>
        <taxon>Pseudomonadota</taxon>
        <taxon>Alphaproteobacteria</taxon>
        <taxon>Hyphomicrobiales</taxon>
        <taxon>Devosiaceae</taxon>
        <taxon>Devosia</taxon>
    </lineage>
</organism>
<dbReference type="EMBL" id="UZWD01000034">
    <property type="protein sequence ID" value="VDS05578.1"/>
    <property type="molecule type" value="Genomic_DNA"/>
</dbReference>
<reference evidence="2 3" key="1">
    <citation type="submission" date="2018-12" db="EMBL/GenBank/DDBJ databases">
        <authorList>
            <person name="Criscuolo A."/>
        </authorList>
    </citation>
    <scope>NUCLEOTIDE SEQUENCE [LARGE SCALE GENOMIC DNA]</scope>
    <source>
        <strain evidence="2">ACIP1116281</strain>
    </source>
</reference>
<keyword evidence="3" id="KW-1185">Reference proteome</keyword>
<evidence type="ECO:0000313" key="2">
    <source>
        <dbReference type="EMBL" id="VDS05578.1"/>
    </source>
</evidence>
<evidence type="ECO:0000256" key="1">
    <source>
        <dbReference type="SAM" id="SignalP"/>
    </source>
</evidence>
<gene>
    <name evidence="2" type="ORF">DEVEQU_02720</name>
</gene>
<accession>A0A3S4CES7</accession>